<dbReference type="GO" id="GO:0005737">
    <property type="term" value="C:cytoplasm"/>
    <property type="evidence" value="ECO:0007669"/>
    <property type="project" value="TreeGrafter"/>
</dbReference>
<sequence>MAVTLTLASCMRNEGIFVLEWIAYHQTLGFDEVVIVTNDCTDHSDQLLDLLAQHGEVSHIRQTLTAGDNPQDKGMDHALAHLRQNNTTWCLHIDSDEFLLIEAGDGKLPALLQNVQDADCVPIIWRTFGDSGRAHWAPGDTVVQAFTRAEPAPEPGQSKSKCLFRVASFKAATDHNPRQPTVADPKVVNADGTPLSNASLSQRKSSRFRPHDLACAAKTARINHYAVKSQDLFLMKNDRGDGQGKTGERKYHLGSAWHRKANRNDVEDRAILRHLPALEANLARLRALPGVAEAEQKCRDWFETRRNAILTESQRRLWSTEHAK</sequence>
<evidence type="ECO:0000256" key="3">
    <source>
        <dbReference type="ARBA" id="ARBA00022989"/>
    </source>
</evidence>
<dbReference type="EMBL" id="CYSB01000005">
    <property type="protein sequence ID" value="CUH63121.1"/>
    <property type="molecule type" value="Genomic_DNA"/>
</dbReference>
<accession>A0A0P1GAH2</accession>
<evidence type="ECO:0000256" key="2">
    <source>
        <dbReference type="ARBA" id="ARBA00022692"/>
    </source>
</evidence>
<organism evidence="5 7">
    <name type="scientific">Thalassovita autumnalis</name>
    <dbReference type="NCBI Taxonomy" id="2072972"/>
    <lineage>
        <taxon>Bacteria</taxon>
        <taxon>Pseudomonadati</taxon>
        <taxon>Pseudomonadota</taxon>
        <taxon>Alphaproteobacteria</taxon>
        <taxon>Rhodobacterales</taxon>
        <taxon>Roseobacteraceae</taxon>
        <taxon>Thalassovita</taxon>
    </lineage>
</organism>
<reference evidence="5 7" key="2">
    <citation type="submission" date="2015-09" db="EMBL/GenBank/DDBJ databases">
        <authorList>
            <consortium name="Swine Surveillance"/>
        </authorList>
    </citation>
    <scope>NUCLEOTIDE SEQUENCE [LARGE SCALE GENOMIC DNA]</scope>
    <source>
        <strain evidence="5 7">5120</strain>
    </source>
</reference>
<evidence type="ECO:0000313" key="4">
    <source>
        <dbReference type="EMBL" id="CUH63121.1"/>
    </source>
</evidence>
<evidence type="ECO:0000256" key="1">
    <source>
        <dbReference type="ARBA" id="ARBA00004167"/>
    </source>
</evidence>
<keyword evidence="2" id="KW-0812">Transmembrane</keyword>
<dbReference type="PANTHER" id="PTHR21461">
    <property type="entry name" value="GLYCOSYLTRANSFERASE FAMILY 92 PROTEIN"/>
    <property type="match status" value="1"/>
</dbReference>
<gene>
    <name evidence="4" type="ORF">TL5118_00330</name>
    <name evidence="5" type="ORF">TL5120_01861</name>
</gene>
<dbReference type="CDD" id="cd01427">
    <property type="entry name" value="HAD_like"/>
    <property type="match status" value="1"/>
</dbReference>
<protein>
    <recommendedName>
        <fullName evidence="8">Glycosyl transferase family 2</fullName>
    </recommendedName>
</protein>
<evidence type="ECO:0008006" key="8">
    <source>
        <dbReference type="Google" id="ProtNLM"/>
    </source>
</evidence>
<dbReference type="OrthoDB" id="1997677at2"/>
<dbReference type="RefSeq" id="WP_082626255.1">
    <property type="nucleotide sequence ID" value="NZ_CYSB01000005.1"/>
</dbReference>
<keyword evidence="3" id="KW-1133">Transmembrane helix</keyword>
<evidence type="ECO:0000313" key="7">
    <source>
        <dbReference type="Proteomes" id="UP000051887"/>
    </source>
</evidence>
<keyword evidence="3" id="KW-0472">Membrane</keyword>
<dbReference type="PANTHER" id="PTHR21461:SF69">
    <property type="entry name" value="GLYCOSYLTRANSFERASE FAMILY 92 PROTEIN"/>
    <property type="match status" value="1"/>
</dbReference>
<name>A0A0P1GAH2_9RHOB</name>
<dbReference type="AlphaFoldDB" id="A0A0P1GAH2"/>
<dbReference type="Proteomes" id="UP000051887">
    <property type="component" value="Unassembled WGS sequence"/>
</dbReference>
<proteinExistence type="predicted"/>
<dbReference type="EMBL" id="CYSC01000027">
    <property type="protein sequence ID" value="CUH72065.1"/>
    <property type="molecule type" value="Genomic_DNA"/>
</dbReference>
<evidence type="ECO:0000313" key="6">
    <source>
        <dbReference type="Proteomes" id="UP000051086"/>
    </source>
</evidence>
<dbReference type="Proteomes" id="UP000051086">
    <property type="component" value="Unassembled WGS sequence"/>
</dbReference>
<dbReference type="InterPro" id="IPR029044">
    <property type="entry name" value="Nucleotide-diphossugar_trans"/>
</dbReference>
<keyword evidence="6" id="KW-1185">Reference proteome</keyword>
<dbReference type="SUPFAM" id="SSF53448">
    <property type="entry name" value="Nucleotide-diphospho-sugar transferases"/>
    <property type="match status" value="1"/>
</dbReference>
<dbReference type="GO" id="GO:0016020">
    <property type="term" value="C:membrane"/>
    <property type="evidence" value="ECO:0007669"/>
    <property type="project" value="UniProtKB-SubCell"/>
</dbReference>
<reference evidence="4 6" key="1">
    <citation type="submission" date="2015-09" db="EMBL/GenBank/DDBJ databases">
        <authorList>
            <person name="Rodrigo-Torres L."/>
            <person name="Arahal D.R."/>
        </authorList>
    </citation>
    <scope>NUCLEOTIDE SEQUENCE [LARGE SCALE GENOMIC DNA]</scope>
    <source>
        <strain evidence="4 6">CECT 5118</strain>
    </source>
</reference>
<dbReference type="Pfam" id="PF13704">
    <property type="entry name" value="Glyco_tranf_2_4"/>
    <property type="match status" value="1"/>
</dbReference>
<evidence type="ECO:0000313" key="5">
    <source>
        <dbReference type="EMBL" id="CUH72065.1"/>
    </source>
</evidence>
<dbReference type="GO" id="GO:0016757">
    <property type="term" value="F:glycosyltransferase activity"/>
    <property type="evidence" value="ECO:0007669"/>
    <property type="project" value="TreeGrafter"/>
</dbReference>
<comment type="subcellular location">
    <subcellularLocation>
        <location evidence="1">Membrane</location>
        <topology evidence="1">Single-pass membrane protein</topology>
    </subcellularLocation>
</comment>